<protein>
    <submittedName>
        <fullName evidence="2">Uncharacterized protein</fullName>
    </submittedName>
</protein>
<keyword evidence="1" id="KW-0812">Transmembrane</keyword>
<evidence type="ECO:0000313" key="2">
    <source>
        <dbReference type="EMBL" id="QQT55359.1"/>
    </source>
</evidence>
<sequence>MKHFFKLCLGSLCFSMLFNLIGNKGIKLERFGTYTYRVWTVTFALAIIIAALLIRICLKIAWSEWQKKYPELELLKDGRLQIKGIPKSQRIGAVLSTTILLLLLYLCFIYLIAYVRRNSDSLFRSYLVHYMPFVSICCYCYVDYVFNKGNLWWLTPQNAISLFGRQLPERIIELEKTVEKIVHVVHPTILDEKIVIGSLYDILYSHARFEPDFTEKMAVRMFDVPFYFSSKGEKEVILMDGTRRKADRFMQELEAIGLDKWYFRISSNCRVNMMLVRYPVAANTSKIELRKEVFDSLRNAMTEMDIEKLLVATQWVRKSRNLTKFLDNVNNLEHKGWDYLIPLN</sequence>
<feature type="transmembrane region" description="Helical" evidence="1">
    <location>
        <begin position="91"/>
        <end position="115"/>
    </location>
</feature>
<organism evidence="2 3">
    <name type="scientific">Sphingobacterium multivorum</name>
    <dbReference type="NCBI Taxonomy" id="28454"/>
    <lineage>
        <taxon>Bacteria</taxon>
        <taxon>Pseudomonadati</taxon>
        <taxon>Bacteroidota</taxon>
        <taxon>Sphingobacteriia</taxon>
        <taxon>Sphingobacteriales</taxon>
        <taxon>Sphingobacteriaceae</taxon>
        <taxon>Sphingobacterium</taxon>
    </lineage>
</organism>
<feature type="transmembrane region" description="Helical" evidence="1">
    <location>
        <begin position="38"/>
        <end position="58"/>
    </location>
</feature>
<proteinExistence type="predicted"/>
<dbReference type="EMBL" id="CP068224">
    <property type="protein sequence ID" value="QQT55359.1"/>
    <property type="molecule type" value="Genomic_DNA"/>
</dbReference>
<keyword evidence="3" id="KW-1185">Reference proteome</keyword>
<keyword evidence="1" id="KW-0472">Membrane</keyword>
<reference evidence="2 3" key="1">
    <citation type="submission" date="2021-01" db="EMBL/GenBank/DDBJ databases">
        <title>FDA dAtabase for Regulatory Grade micrObial Sequences (FDA-ARGOS): Supporting development and validation of Infectious Disease Dx tests.</title>
        <authorList>
            <person name="Sproer C."/>
            <person name="Gronow S."/>
            <person name="Severitt S."/>
            <person name="Schroder I."/>
            <person name="Tallon L."/>
            <person name="Sadzewicz L."/>
            <person name="Zhao X."/>
            <person name="Boylan J."/>
            <person name="Ott S."/>
            <person name="Bowen H."/>
            <person name="Vavikolanu K."/>
            <person name="Mehta A."/>
            <person name="Aluvathingal J."/>
            <person name="Nadendla S."/>
            <person name="Lowell S."/>
            <person name="Myers T."/>
            <person name="Yan Y."/>
            <person name="Sichtig H."/>
        </authorList>
    </citation>
    <scope>NUCLEOTIDE SEQUENCE [LARGE SCALE GENOMIC DNA]</scope>
    <source>
        <strain evidence="2 3">FDAARGOS_1141</strain>
    </source>
</reference>
<gene>
    <name evidence="2" type="ORF">I6I98_08930</name>
</gene>
<evidence type="ECO:0000313" key="3">
    <source>
        <dbReference type="Proteomes" id="UP000595498"/>
    </source>
</evidence>
<name>A0ABX7CU87_SPHMU</name>
<dbReference type="Proteomes" id="UP000595498">
    <property type="component" value="Chromosome"/>
</dbReference>
<accession>A0ABX7CU87</accession>
<keyword evidence="1" id="KW-1133">Transmembrane helix</keyword>
<evidence type="ECO:0000256" key="1">
    <source>
        <dbReference type="SAM" id="Phobius"/>
    </source>
</evidence>